<dbReference type="Gene3D" id="2.60.120.200">
    <property type="match status" value="1"/>
</dbReference>
<organism evidence="3 4">
    <name type="scientific">Penicillium thymicola</name>
    <dbReference type="NCBI Taxonomy" id="293382"/>
    <lineage>
        <taxon>Eukaryota</taxon>
        <taxon>Fungi</taxon>
        <taxon>Dikarya</taxon>
        <taxon>Ascomycota</taxon>
        <taxon>Pezizomycotina</taxon>
        <taxon>Eurotiomycetes</taxon>
        <taxon>Eurotiomycetidae</taxon>
        <taxon>Eurotiales</taxon>
        <taxon>Aspergillaceae</taxon>
        <taxon>Penicillium</taxon>
    </lineage>
</organism>
<dbReference type="AlphaFoldDB" id="A0AAI9T674"/>
<evidence type="ECO:0000259" key="1">
    <source>
        <dbReference type="Pfam" id="PF07969"/>
    </source>
</evidence>
<dbReference type="InterPro" id="IPR041542">
    <property type="entry name" value="GH43_C2"/>
</dbReference>
<name>A0AAI9T674_PENTH</name>
<dbReference type="InterPro" id="IPR013108">
    <property type="entry name" value="Amidohydro_3"/>
</dbReference>
<dbReference type="Proteomes" id="UP001227192">
    <property type="component" value="Unassembled WGS sequence"/>
</dbReference>
<comment type="caution">
    <text evidence="3">The sequence shown here is derived from an EMBL/GenBank/DDBJ whole genome shotgun (WGS) entry which is preliminary data.</text>
</comment>
<dbReference type="Gene3D" id="3.10.310.70">
    <property type="match status" value="1"/>
</dbReference>
<sequence length="364" mass="40812">MVTTVFTNGRVLFPGLWGNFVPTMVVEDDHIMHIGWDRDQAVVRVQATASTVDLKNRMVLPGFIDSHVHLLNFGLSLQKLDLLPCKNIAEIRNAINSYAATHPSDPRILCRGWVQSVTDGNAFTTALDDLDPRPIYIEAMDLHSTWCNNAALKELEAHSKPDPPGGKIHRFQNGMPSGLFEEAAQFDIVWPFLDRITSMEKKVAAIDAAVSWYYLLCAEGDTFRYHMLSMARSRNIWSPCTGTVTVYKPQHSTSVRAGLALYKDEHRFLAIGYDFHSKHVTFNGLNQAESFSQSETQGVELQDFISFKIGYTDFFRMDKADWHDLATVDTAIMTDYDFTGPVIGIFAIGDDVAVEFGDFEVDAA</sequence>
<dbReference type="Pfam" id="PF17851">
    <property type="entry name" value="GH43_C2"/>
    <property type="match status" value="1"/>
</dbReference>
<protein>
    <recommendedName>
        <fullName evidence="5">Amidohydrolase 3 domain-containing protein</fullName>
    </recommendedName>
</protein>
<dbReference type="PANTHER" id="PTHR22642">
    <property type="entry name" value="IMIDAZOLONEPROPIONASE"/>
    <property type="match status" value="1"/>
</dbReference>
<evidence type="ECO:0000313" key="4">
    <source>
        <dbReference type="Proteomes" id="UP001227192"/>
    </source>
</evidence>
<gene>
    <name evidence="3" type="ORF">VN97_g12513</name>
</gene>
<evidence type="ECO:0000313" key="3">
    <source>
        <dbReference type="EMBL" id="KAJ9480996.1"/>
    </source>
</evidence>
<dbReference type="SUPFAM" id="SSF51338">
    <property type="entry name" value="Composite domain of metallo-dependent hydrolases"/>
    <property type="match status" value="1"/>
</dbReference>
<dbReference type="Pfam" id="PF07969">
    <property type="entry name" value="Amidohydro_3"/>
    <property type="match status" value="1"/>
</dbReference>
<dbReference type="GO" id="GO:0016810">
    <property type="term" value="F:hydrolase activity, acting on carbon-nitrogen (but not peptide) bonds"/>
    <property type="evidence" value="ECO:0007669"/>
    <property type="project" value="InterPro"/>
</dbReference>
<feature type="domain" description="Beta-xylosidase C-terminal Concanavalin A-like" evidence="2">
    <location>
        <begin position="247"/>
        <end position="356"/>
    </location>
</feature>
<dbReference type="EMBL" id="LACB01000968">
    <property type="protein sequence ID" value="KAJ9480996.1"/>
    <property type="molecule type" value="Genomic_DNA"/>
</dbReference>
<dbReference type="SUPFAM" id="SSF49899">
    <property type="entry name" value="Concanavalin A-like lectins/glucanases"/>
    <property type="match status" value="1"/>
</dbReference>
<keyword evidence="4" id="KW-1185">Reference proteome</keyword>
<proteinExistence type="predicted"/>
<dbReference type="Gene3D" id="2.30.40.10">
    <property type="entry name" value="Urease, subunit C, domain 1"/>
    <property type="match status" value="1"/>
</dbReference>
<evidence type="ECO:0000259" key="2">
    <source>
        <dbReference type="Pfam" id="PF17851"/>
    </source>
</evidence>
<evidence type="ECO:0008006" key="5">
    <source>
        <dbReference type="Google" id="ProtNLM"/>
    </source>
</evidence>
<feature type="domain" description="Amidohydrolase 3" evidence="1">
    <location>
        <begin position="51"/>
        <end position="212"/>
    </location>
</feature>
<dbReference type="InterPro" id="IPR011059">
    <property type="entry name" value="Metal-dep_hydrolase_composite"/>
</dbReference>
<accession>A0AAI9T674</accession>
<reference evidence="3" key="2">
    <citation type="journal article" date="2016" name="Fungal Biol.">
        <title>Ochratoxin A production by Penicillium thymicola.</title>
        <authorList>
            <person name="Nguyen H.D.T."/>
            <person name="McMullin D.R."/>
            <person name="Ponomareva E."/>
            <person name="Riley R."/>
            <person name="Pomraning K.R."/>
            <person name="Baker S.E."/>
            <person name="Seifert K.A."/>
        </authorList>
    </citation>
    <scope>NUCLEOTIDE SEQUENCE</scope>
    <source>
        <strain evidence="3">DAOM 180753</strain>
    </source>
</reference>
<reference evidence="3" key="1">
    <citation type="submission" date="2015-06" db="EMBL/GenBank/DDBJ databases">
        <authorList>
            <person name="Nguyen H."/>
        </authorList>
    </citation>
    <scope>NUCLEOTIDE SEQUENCE</scope>
    <source>
        <strain evidence="3">DAOM 180753</strain>
    </source>
</reference>
<dbReference type="PANTHER" id="PTHR22642:SF19">
    <property type="entry name" value="AMIDOHYDROLASE FAMILY PROTEIN (AFU_ORTHOLOGUE AFUA_5G01480)"/>
    <property type="match status" value="1"/>
</dbReference>
<dbReference type="InterPro" id="IPR013320">
    <property type="entry name" value="ConA-like_dom_sf"/>
</dbReference>